<evidence type="ECO:0000256" key="3">
    <source>
        <dbReference type="ARBA" id="ARBA00023098"/>
    </source>
</evidence>
<dbReference type="InParanoid" id="W5N7U9"/>
<dbReference type="SUPFAM" id="SSF51735">
    <property type="entry name" value="NAD(P)-binding Rossmann-fold domains"/>
    <property type="match status" value="1"/>
</dbReference>
<dbReference type="FunFam" id="3.40.50.720:FF:000323">
    <property type="entry name" value="Estradiol 17-beta-dehydrogenase 1"/>
    <property type="match status" value="1"/>
</dbReference>
<dbReference type="EMBL" id="AHAT01030981">
    <property type="status" value="NOT_ANNOTATED_CDS"/>
    <property type="molecule type" value="Genomic_DNA"/>
</dbReference>
<dbReference type="PRINTS" id="PR00081">
    <property type="entry name" value="GDHRDH"/>
</dbReference>
<feature type="active site" description="Proton acceptor" evidence="5">
    <location>
        <position position="154"/>
    </location>
</feature>
<evidence type="ECO:0000313" key="8">
    <source>
        <dbReference type="Ensembl" id="ENSLOCP00000016708.1"/>
    </source>
</evidence>
<feature type="binding site" evidence="6">
    <location>
        <position position="158"/>
    </location>
    <ligand>
        <name>NADP(+)</name>
        <dbReference type="ChEBI" id="CHEBI:58349"/>
    </ligand>
</feature>
<dbReference type="GO" id="GO:0005829">
    <property type="term" value="C:cytosol"/>
    <property type="evidence" value="ECO:0000318"/>
    <property type="project" value="GO_Central"/>
</dbReference>
<keyword evidence="3" id="KW-0443">Lipid metabolism</keyword>
<comment type="function">
    <text evidence="4">Retinol dehydrogenase with a clear preference for NADP. Converts all-trans-retinal to all-trans-retinol. May play a role in the regeneration of visual pigment at high light intensity.</text>
</comment>
<protein>
    <recommendedName>
        <fullName evidence="4">Retinol dehydrogenase</fullName>
        <ecNumber evidence="4">1.1.1.300</ecNumber>
    </recommendedName>
</protein>
<dbReference type="InterPro" id="IPR036291">
    <property type="entry name" value="NAD(P)-bd_dom_sf"/>
</dbReference>
<dbReference type="PANTHER" id="PTHR43391:SF72">
    <property type="entry name" value="RETINOL DEHYDROGENASE"/>
    <property type="match status" value="1"/>
</dbReference>
<dbReference type="eggNOG" id="KOG1205">
    <property type="taxonomic scope" value="Eukaryota"/>
</dbReference>
<evidence type="ECO:0000256" key="7">
    <source>
        <dbReference type="RuleBase" id="RU000363"/>
    </source>
</evidence>
<evidence type="ECO:0000313" key="9">
    <source>
        <dbReference type="Proteomes" id="UP000018468"/>
    </source>
</evidence>
<dbReference type="InterPro" id="IPR002347">
    <property type="entry name" value="SDR_fam"/>
</dbReference>
<dbReference type="HOGENOM" id="CLU_010194_2_9_1"/>
<feature type="binding site" evidence="6">
    <location>
        <position position="141"/>
    </location>
    <ligand>
        <name>substrate</name>
    </ligand>
</feature>
<dbReference type="GeneTree" id="ENSGT00940000155412"/>
<keyword evidence="9" id="KW-1185">Reference proteome</keyword>
<dbReference type="PANTHER" id="PTHR43391">
    <property type="entry name" value="RETINOL DEHYDROGENASE-RELATED"/>
    <property type="match status" value="1"/>
</dbReference>
<evidence type="ECO:0000256" key="4">
    <source>
        <dbReference type="PIRNR" id="PIRNR000095"/>
    </source>
</evidence>
<dbReference type="PRINTS" id="PR00080">
    <property type="entry name" value="SDRFAMILY"/>
</dbReference>
<dbReference type="GO" id="GO:0004303">
    <property type="term" value="F:estradiol 17-beta-dehydrogenase [NAD(P)+] activity"/>
    <property type="evidence" value="ECO:0007669"/>
    <property type="project" value="InterPro"/>
</dbReference>
<dbReference type="Bgee" id="ENSLOCG00000013552">
    <property type="expression patterns" value="Expressed in camera-type eye and 3 other cell types or tissues"/>
</dbReference>
<evidence type="ECO:0000256" key="5">
    <source>
        <dbReference type="PIRSR" id="PIRSR000095-1"/>
    </source>
</evidence>
<keyword evidence="4" id="KW-0521">NADP</keyword>
<organism evidence="8 9">
    <name type="scientific">Lepisosteus oculatus</name>
    <name type="common">Spotted gar</name>
    <dbReference type="NCBI Taxonomy" id="7918"/>
    <lineage>
        <taxon>Eukaryota</taxon>
        <taxon>Metazoa</taxon>
        <taxon>Chordata</taxon>
        <taxon>Craniata</taxon>
        <taxon>Vertebrata</taxon>
        <taxon>Euteleostomi</taxon>
        <taxon>Actinopterygii</taxon>
        <taxon>Neopterygii</taxon>
        <taxon>Holostei</taxon>
        <taxon>Semionotiformes</taxon>
        <taxon>Lepisosteidae</taxon>
        <taxon>Lepisosteus</taxon>
    </lineage>
</organism>
<comment type="similarity">
    <text evidence="1 4 7">Belongs to the short-chain dehydrogenases/reductases (SDR) family.</text>
</comment>
<evidence type="ECO:0000256" key="2">
    <source>
        <dbReference type="ARBA" id="ARBA00023002"/>
    </source>
</evidence>
<accession>W5N7U9</accession>
<dbReference type="InterPro" id="IPR011348">
    <property type="entry name" value="17beta_DH"/>
</dbReference>
<feature type="binding site" evidence="6">
    <location>
        <begin position="10"/>
        <end position="38"/>
    </location>
    <ligand>
        <name>NADP(+)</name>
        <dbReference type="ChEBI" id="CHEBI:58349"/>
    </ligand>
</feature>
<dbReference type="EC" id="1.1.1.300" evidence="4"/>
<reference evidence="8" key="2">
    <citation type="submission" date="2025-08" db="UniProtKB">
        <authorList>
            <consortium name="Ensembl"/>
        </authorList>
    </citation>
    <scope>IDENTIFICATION</scope>
</reference>
<dbReference type="OMA" id="IMFNDIY"/>
<dbReference type="STRING" id="7918.ENSLOCP00000016708"/>
<keyword evidence="2 4" id="KW-0560">Oxidoreductase</keyword>
<dbReference type="Pfam" id="PF00106">
    <property type="entry name" value="adh_short"/>
    <property type="match status" value="1"/>
</dbReference>
<feature type="binding site" evidence="6">
    <location>
        <position position="64"/>
    </location>
    <ligand>
        <name>NADP(+)</name>
        <dbReference type="ChEBI" id="CHEBI:58349"/>
    </ligand>
</feature>
<proteinExistence type="inferred from homology"/>
<evidence type="ECO:0000256" key="1">
    <source>
        <dbReference type="ARBA" id="ARBA00006484"/>
    </source>
</evidence>
<reference evidence="9" key="1">
    <citation type="submission" date="2011-12" db="EMBL/GenBank/DDBJ databases">
        <title>The Draft Genome of Lepisosteus oculatus.</title>
        <authorList>
            <consortium name="The Broad Institute Genome Assembly &amp; Analysis Group"/>
            <consortium name="Computational R&amp;D Group"/>
            <consortium name="and Sequencing Platform"/>
            <person name="Di Palma F."/>
            <person name="Alfoldi J."/>
            <person name="Johnson J."/>
            <person name="Berlin A."/>
            <person name="Gnerre S."/>
            <person name="Jaffe D."/>
            <person name="MacCallum I."/>
            <person name="Young S."/>
            <person name="Walker B.J."/>
            <person name="Lander E.S."/>
            <person name="Lindblad-Toh K."/>
        </authorList>
    </citation>
    <scope>NUCLEOTIDE SEQUENCE [LARGE SCALE GENOMIC DNA]</scope>
</reference>
<reference evidence="8" key="3">
    <citation type="submission" date="2025-09" db="UniProtKB">
        <authorList>
            <consortium name="Ensembl"/>
        </authorList>
    </citation>
    <scope>IDENTIFICATION</scope>
</reference>
<dbReference type="Ensembl" id="ENSLOCT00000016738.1">
    <property type="protein sequence ID" value="ENSLOCP00000016708.1"/>
    <property type="gene ID" value="ENSLOCG00000013552.1"/>
</dbReference>
<comment type="catalytic activity">
    <reaction evidence="4">
        <text>all-trans-retinol + NADP(+) = all-trans-retinal + NADPH + H(+)</text>
        <dbReference type="Rhea" id="RHEA:25033"/>
        <dbReference type="ChEBI" id="CHEBI:15378"/>
        <dbReference type="ChEBI" id="CHEBI:17336"/>
        <dbReference type="ChEBI" id="CHEBI:17898"/>
        <dbReference type="ChEBI" id="CHEBI:57783"/>
        <dbReference type="ChEBI" id="CHEBI:58349"/>
        <dbReference type="EC" id="1.1.1.300"/>
    </reaction>
</comment>
<comment type="subcellular location">
    <subcellularLocation>
        <location evidence="4">Membrane</location>
    </subcellularLocation>
</comment>
<dbReference type="GO" id="GO:0052650">
    <property type="term" value="F:all-trans-retinol dehydrogenase (NADP+) activity"/>
    <property type="evidence" value="ECO:0007669"/>
    <property type="project" value="UniProtKB-UniRule"/>
</dbReference>
<dbReference type="Proteomes" id="UP000018468">
    <property type="component" value="Linkage group LG15"/>
</dbReference>
<keyword evidence="4" id="KW-0472">Membrane</keyword>
<dbReference type="EMBL" id="AHAT01030980">
    <property type="status" value="NOT_ANNOTATED_CDS"/>
    <property type="molecule type" value="Genomic_DNA"/>
</dbReference>
<dbReference type="GO" id="GO:0016491">
    <property type="term" value="F:oxidoreductase activity"/>
    <property type="evidence" value="ECO:0000318"/>
    <property type="project" value="GO_Central"/>
</dbReference>
<name>W5N7U9_LEPOC</name>
<sequence>MAQSVVLITGCSSGIGLAMAVKLAKDPQQRFKVVATMRNLERRGPLEEAAGEELGQTLEIKQLDVCDAASIHACVESLPDRHIDVVVNNAGVGMIGPIECQSIEEMKAVFDTNFFGAVRVIKEVYPDMKKRRSGHIVVISSVMGLQGIMFNDVYTASKFAIEGFCESLVIQALKFNVFISLIEPGPVVTEFEAKLYEDAEHGDYSSTDPDTAEMFTNMYLNNSKVIFNSIGQSPEEIAEHLLKVLTAELPPFRHQTNAMYTPLTALKHIDPTGNMATDAFYKMVFQYDRVMKASLMCLKMLRWKAQKLNNGMK</sequence>
<evidence type="ECO:0000256" key="6">
    <source>
        <dbReference type="PIRSR" id="PIRSR000095-2"/>
    </source>
</evidence>
<dbReference type="GO" id="GO:0006703">
    <property type="term" value="P:estrogen biosynthetic process"/>
    <property type="evidence" value="ECO:0007669"/>
    <property type="project" value="InterPro"/>
</dbReference>
<dbReference type="Gene3D" id="3.40.50.720">
    <property type="entry name" value="NAD(P)-binding Rossmann-like Domain"/>
    <property type="match status" value="1"/>
</dbReference>
<dbReference type="PIRSF" id="PIRSF000095">
    <property type="entry name" value="17beta-HSD"/>
    <property type="match status" value="1"/>
</dbReference>
<keyword evidence="4" id="KW-0716">Sensory transduction</keyword>
<dbReference type="AlphaFoldDB" id="W5N7U9"/>
<dbReference type="GO" id="GO:0016020">
    <property type="term" value="C:membrane"/>
    <property type="evidence" value="ECO:0007669"/>
    <property type="project" value="UniProtKB-SubCell"/>
</dbReference>